<reference evidence="1 2" key="1">
    <citation type="submission" date="2019-03" db="EMBL/GenBank/DDBJ databases">
        <title>Genomic Encyclopedia of Type Strains, Phase IV (KMG-IV): sequencing the most valuable type-strain genomes for metagenomic binning, comparative biology and taxonomic classification.</title>
        <authorList>
            <person name="Goeker M."/>
        </authorList>
    </citation>
    <scope>NUCLEOTIDE SEQUENCE [LARGE SCALE GENOMIC DNA]</scope>
    <source>
        <strain evidence="1 2">DSM 103923</strain>
    </source>
</reference>
<dbReference type="RefSeq" id="WP_126463524.1">
    <property type="nucleotide sequence ID" value="NZ_AP018721.1"/>
</dbReference>
<name>A0A4R3JWG7_9PROT</name>
<comment type="caution">
    <text evidence="1">The sequence shown here is derived from an EMBL/GenBank/DDBJ whole genome shotgun (WGS) entry which is preliminary data.</text>
</comment>
<gene>
    <name evidence="1" type="ORF">EDC61_105120</name>
</gene>
<evidence type="ECO:0000313" key="1">
    <source>
        <dbReference type="EMBL" id="TCS72465.1"/>
    </source>
</evidence>
<accession>A0A4R3JWG7</accession>
<evidence type="ECO:0000313" key="2">
    <source>
        <dbReference type="Proteomes" id="UP000295135"/>
    </source>
</evidence>
<proteinExistence type="predicted"/>
<dbReference type="AlphaFoldDB" id="A0A4R3JWG7"/>
<organism evidence="1 2">
    <name type="scientific">Sulfuritortus calidifontis</name>
    <dbReference type="NCBI Taxonomy" id="1914471"/>
    <lineage>
        <taxon>Bacteria</taxon>
        <taxon>Pseudomonadati</taxon>
        <taxon>Pseudomonadota</taxon>
        <taxon>Betaproteobacteria</taxon>
        <taxon>Nitrosomonadales</taxon>
        <taxon>Thiobacillaceae</taxon>
        <taxon>Sulfuritortus</taxon>
    </lineage>
</organism>
<keyword evidence="2" id="KW-1185">Reference proteome</keyword>
<dbReference type="Proteomes" id="UP000295135">
    <property type="component" value="Unassembled WGS sequence"/>
</dbReference>
<dbReference type="OrthoDB" id="8563688at2"/>
<dbReference type="EMBL" id="SLZY01000005">
    <property type="protein sequence ID" value="TCS72465.1"/>
    <property type="molecule type" value="Genomic_DNA"/>
</dbReference>
<sequence length="75" mass="8559">MPYFIYKIGPLNILEKQDQADSFKEAKAKANELRKRLDPNTGTSIKMIFAENELQAEDILSQPRELDPTLAGDDY</sequence>
<protein>
    <submittedName>
        <fullName evidence="1">Uncharacterized protein</fullName>
    </submittedName>
</protein>